<protein>
    <submittedName>
        <fullName evidence="3">HEG-like 1</fullName>
    </submittedName>
</protein>
<comment type="caution">
    <text evidence="3">The sequence shown here is derived from an EMBL/GenBank/DDBJ whole genome shotgun (WGS) entry which is preliminary data.</text>
</comment>
<name>A0A7D9JFS3_PARCT</name>
<dbReference type="SUPFAM" id="SSF56204">
    <property type="entry name" value="Hect, E3 ligase catalytic domain"/>
    <property type="match status" value="1"/>
</dbReference>
<dbReference type="PROSITE" id="PS50237">
    <property type="entry name" value="HECT"/>
    <property type="match status" value="1"/>
</dbReference>
<sequence>MEDDNTQLNADEFETSIINDALITDKDCIKELNKRVDATGQFFIVARRGSNLSRCLSLWQREAKRNKADKTLRVHFTGEDGIDRGAMAKEFLQNIITDMGNSIFPDGSPVDSTHNVQKGYFQSCGEVVAVSLAQGSPPPCFLHECVYRTMVDANTDFMSLDDNDITPAEKIHLENVVSDLRSNSSAIIEHGYTGKIDQEHIVDIRRSIVVSIVSKRQL</sequence>
<dbReference type="Proteomes" id="UP001152795">
    <property type="component" value="Unassembled WGS sequence"/>
</dbReference>
<evidence type="ECO:0000256" key="1">
    <source>
        <dbReference type="ARBA" id="ARBA00022786"/>
    </source>
</evidence>
<dbReference type="EMBL" id="CACRXK020015777">
    <property type="protein sequence ID" value="CAB4028858.1"/>
    <property type="molecule type" value="Genomic_DNA"/>
</dbReference>
<keyword evidence="1 2" id="KW-0833">Ubl conjugation pathway</keyword>
<gene>
    <name evidence="3" type="ORF">PACLA_8A043366</name>
</gene>
<dbReference type="OrthoDB" id="5976583at2759"/>
<proteinExistence type="predicted"/>
<dbReference type="AlphaFoldDB" id="A0A7D9JFS3"/>
<dbReference type="InterPro" id="IPR000569">
    <property type="entry name" value="HECT_dom"/>
</dbReference>
<comment type="caution">
    <text evidence="2">Lacks conserved residue(s) required for the propagation of feature annotation.</text>
</comment>
<reference evidence="3" key="1">
    <citation type="submission" date="2020-04" db="EMBL/GenBank/DDBJ databases">
        <authorList>
            <person name="Alioto T."/>
            <person name="Alioto T."/>
            <person name="Gomez Garrido J."/>
        </authorList>
    </citation>
    <scope>NUCLEOTIDE SEQUENCE</scope>
    <source>
        <strain evidence="3">A484AB</strain>
    </source>
</reference>
<dbReference type="InterPro" id="IPR035983">
    <property type="entry name" value="Hect_E3_ubiquitin_ligase"/>
</dbReference>
<evidence type="ECO:0000313" key="3">
    <source>
        <dbReference type="EMBL" id="CAB4028858.1"/>
    </source>
</evidence>
<dbReference type="Gene3D" id="3.90.1750.10">
    <property type="entry name" value="Hect, E3 ligase catalytic domains"/>
    <property type="match status" value="1"/>
</dbReference>
<evidence type="ECO:0000313" key="4">
    <source>
        <dbReference type="Proteomes" id="UP001152795"/>
    </source>
</evidence>
<organism evidence="3 4">
    <name type="scientific">Paramuricea clavata</name>
    <name type="common">Red gorgonian</name>
    <name type="synonym">Violescent sea-whip</name>
    <dbReference type="NCBI Taxonomy" id="317549"/>
    <lineage>
        <taxon>Eukaryota</taxon>
        <taxon>Metazoa</taxon>
        <taxon>Cnidaria</taxon>
        <taxon>Anthozoa</taxon>
        <taxon>Octocorallia</taxon>
        <taxon>Malacalcyonacea</taxon>
        <taxon>Plexauridae</taxon>
        <taxon>Paramuricea</taxon>
    </lineage>
</organism>
<dbReference type="GO" id="GO:0004842">
    <property type="term" value="F:ubiquitin-protein transferase activity"/>
    <property type="evidence" value="ECO:0007669"/>
    <property type="project" value="InterPro"/>
</dbReference>
<accession>A0A7D9JFS3</accession>
<evidence type="ECO:0000256" key="2">
    <source>
        <dbReference type="PROSITE-ProRule" id="PRU00104"/>
    </source>
</evidence>
<keyword evidence="4" id="KW-1185">Reference proteome</keyword>